<dbReference type="RefSeq" id="XP_014161653.1">
    <property type="nucleotide sequence ID" value="XM_014306178.1"/>
</dbReference>
<dbReference type="Proteomes" id="UP000054560">
    <property type="component" value="Unassembled WGS sequence"/>
</dbReference>
<gene>
    <name evidence="2" type="ORF">SARC_00123</name>
</gene>
<proteinExistence type="predicted"/>
<accession>A0A0L0GFZ8</accession>
<feature type="region of interest" description="Disordered" evidence="1">
    <location>
        <begin position="43"/>
        <end position="89"/>
    </location>
</feature>
<feature type="non-terminal residue" evidence="2">
    <location>
        <position position="89"/>
    </location>
</feature>
<protein>
    <submittedName>
        <fullName evidence="2">Uncharacterized protein</fullName>
    </submittedName>
</protein>
<reference evidence="2 3" key="1">
    <citation type="submission" date="2011-02" db="EMBL/GenBank/DDBJ databases">
        <title>The Genome Sequence of Sphaeroforma arctica JP610.</title>
        <authorList>
            <consortium name="The Broad Institute Genome Sequencing Platform"/>
            <person name="Russ C."/>
            <person name="Cuomo C."/>
            <person name="Young S.K."/>
            <person name="Zeng Q."/>
            <person name="Gargeya S."/>
            <person name="Alvarado L."/>
            <person name="Berlin A."/>
            <person name="Chapman S.B."/>
            <person name="Chen Z."/>
            <person name="Freedman E."/>
            <person name="Gellesch M."/>
            <person name="Goldberg J."/>
            <person name="Griggs A."/>
            <person name="Gujja S."/>
            <person name="Heilman E."/>
            <person name="Heiman D."/>
            <person name="Howarth C."/>
            <person name="Mehta T."/>
            <person name="Neiman D."/>
            <person name="Pearson M."/>
            <person name="Roberts A."/>
            <person name="Saif S."/>
            <person name="Shea T."/>
            <person name="Shenoy N."/>
            <person name="Sisk P."/>
            <person name="Stolte C."/>
            <person name="Sykes S."/>
            <person name="White J."/>
            <person name="Yandava C."/>
            <person name="Burger G."/>
            <person name="Gray M.W."/>
            <person name="Holland P.W.H."/>
            <person name="King N."/>
            <person name="Lang F.B.F."/>
            <person name="Roger A.J."/>
            <person name="Ruiz-Trillo I."/>
            <person name="Haas B."/>
            <person name="Nusbaum C."/>
            <person name="Birren B."/>
        </authorList>
    </citation>
    <scope>NUCLEOTIDE SEQUENCE [LARGE SCALE GENOMIC DNA]</scope>
    <source>
        <strain evidence="2 3">JP610</strain>
    </source>
</reference>
<feature type="non-terminal residue" evidence="2">
    <location>
        <position position="1"/>
    </location>
</feature>
<sequence length="89" mass="9190">MRMAGQLMMNALAAISNEEAVPKEDHEKDMHTRVSMTHKANAAGVSGINGGMGGGLHAGDSTERSSSGVPAPRRSATADRIASNVMGEL</sequence>
<evidence type="ECO:0000256" key="1">
    <source>
        <dbReference type="SAM" id="MobiDB-lite"/>
    </source>
</evidence>
<dbReference type="AlphaFoldDB" id="A0A0L0GFZ8"/>
<dbReference type="EMBL" id="KQ241599">
    <property type="protein sequence ID" value="KNC87751.1"/>
    <property type="molecule type" value="Genomic_DNA"/>
</dbReference>
<organism evidence="2 3">
    <name type="scientific">Sphaeroforma arctica JP610</name>
    <dbReference type="NCBI Taxonomy" id="667725"/>
    <lineage>
        <taxon>Eukaryota</taxon>
        <taxon>Ichthyosporea</taxon>
        <taxon>Ichthyophonida</taxon>
        <taxon>Sphaeroforma</taxon>
    </lineage>
</organism>
<feature type="compositionally biased region" description="Gly residues" evidence="1">
    <location>
        <begin position="47"/>
        <end position="57"/>
    </location>
</feature>
<dbReference type="GeneID" id="25900627"/>
<evidence type="ECO:0000313" key="3">
    <source>
        <dbReference type="Proteomes" id="UP000054560"/>
    </source>
</evidence>
<keyword evidence="3" id="KW-1185">Reference proteome</keyword>
<evidence type="ECO:0000313" key="2">
    <source>
        <dbReference type="EMBL" id="KNC87751.1"/>
    </source>
</evidence>
<name>A0A0L0GFZ8_9EUKA</name>